<dbReference type="Proteomes" id="UP000775179">
    <property type="component" value="Unassembled WGS sequence"/>
</dbReference>
<dbReference type="Pfam" id="PF04346">
    <property type="entry name" value="EutH"/>
    <property type="match status" value="1"/>
</dbReference>
<keyword evidence="1" id="KW-0472">Membrane</keyword>
<comment type="caution">
    <text evidence="2">The sequence shown here is derived from an EMBL/GenBank/DDBJ whole genome shotgun (WGS) entry which is preliminary data.</text>
</comment>
<dbReference type="PANTHER" id="PTHR40089">
    <property type="entry name" value="ETHANOLAMINE UTILIZATION PROTEIN EUTH"/>
    <property type="match status" value="1"/>
</dbReference>
<dbReference type="PANTHER" id="PTHR40089:SF1">
    <property type="entry name" value="ETHANOLAMINE PERMEASE EUTH-RELATED"/>
    <property type="match status" value="1"/>
</dbReference>
<gene>
    <name evidence="2" type="primary">eutH</name>
    <name evidence="2" type="ORF">K4H94_11630</name>
</gene>
<reference evidence="2 3" key="1">
    <citation type="submission" date="2021-08" db="EMBL/GenBank/DDBJ databases">
        <title>Genome sequence analysis of Clostridium chauvoei strains of European origin and evaluation of typing options for outbreak investigations.</title>
        <authorList>
            <person name="Abdel-Glil M."/>
            <person name="Thomas P."/>
            <person name="Seyboldt C."/>
        </authorList>
    </citation>
    <scope>NUCLEOTIDE SEQUENCE [LARGE SCALE GENOMIC DNA]</scope>
    <source>
        <strain evidence="2 3">S0260-09</strain>
    </source>
</reference>
<feature type="transmembrane region" description="Helical" evidence="1">
    <location>
        <begin position="102"/>
        <end position="122"/>
    </location>
</feature>
<keyword evidence="1" id="KW-1133">Transmembrane helix</keyword>
<feature type="transmembrane region" description="Helical" evidence="1">
    <location>
        <begin position="194"/>
        <end position="215"/>
    </location>
</feature>
<evidence type="ECO:0000313" key="2">
    <source>
        <dbReference type="EMBL" id="MBX7291651.1"/>
    </source>
</evidence>
<dbReference type="PIRSF" id="PIRSF019466">
    <property type="entry name" value="EutH"/>
    <property type="match status" value="1"/>
</dbReference>
<evidence type="ECO:0000313" key="3">
    <source>
        <dbReference type="Proteomes" id="UP000775179"/>
    </source>
</evidence>
<proteinExistence type="predicted"/>
<dbReference type="RefSeq" id="WP_021876633.1">
    <property type="nucleotide sequence ID" value="NZ_CP018630.1"/>
</dbReference>
<feature type="transmembrane region" description="Helical" evidence="1">
    <location>
        <begin position="302"/>
        <end position="323"/>
    </location>
</feature>
<feature type="transmembrane region" description="Helical" evidence="1">
    <location>
        <begin position="6"/>
        <end position="22"/>
    </location>
</feature>
<dbReference type="KEGG" id="cchv:BTM20_12285"/>
<dbReference type="NCBIfam" id="NF011667">
    <property type="entry name" value="PRK15086.1-3"/>
    <property type="match status" value="1"/>
</dbReference>
<dbReference type="AlphaFoldDB" id="A0ABD4RJZ7"/>
<feature type="transmembrane region" description="Helical" evidence="1">
    <location>
        <begin position="227"/>
        <end position="249"/>
    </location>
</feature>
<protein>
    <submittedName>
        <fullName evidence="2">Ethanolamine utilization protein EutH</fullName>
    </submittedName>
</protein>
<feature type="transmembrane region" description="Helical" evidence="1">
    <location>
        <begin position="166"/>
        <end position="188"/>
    </location>
</feature>
<feature type="transmembrane region" description="Helical" evidence="1">
    <location>
        <begin position="134"/>
        <end position="159"/>
    </location>
</feature>
<dbReference type="GeneID" id="66302655"/>
<feature type="transmembrane region" description="Helical" evidence="1">
    <location>
        <begin position="329"/>
        <end position="351"/>
    </location>
</feature>
<feature type="transmembrane region" description="Helical" evidence="1">
    <location>
        <begin position="269"/>
        <end position="290"/>
    </location>
</feature>
<dbReference type="InterPro" id="IPR007441">
    <property type="entry name" value="EutH"/>
</dbReference>
<feature type="transmembrane region" description="Helical" evidence="1">
    <location>
        <begin position="42"/>
        <end position="65"/>
    </location>
</feature>
<sequence>MEKIVLYIVSIFFIIGVLDYILGDRFKLGRYFEEGINNMGPLALSMVGILSVTPIISELILKYIVPITNKIAIDSSIVASSFIAIDMGAFKIAENISSTQEMIYFSGVLIASILGCTISFTLPLALGMIKEKHLPILCKGILCGIVTIPVGLFIGGLMLRIDFKILLINLMPIILLSILVSVGLYIALDKVIRIFTYIGKVIITIGFIGLGLQGFTSISGIVVIKNLLPIGEALTTVGKIAIFLGGAYVMLEIVKRLLGKQLELVKEKIGINSSSIAALIGSLASAIIVFSTFEDLDDRGKVICSAFSVAGAYVLGGQLGYVATEAKEIVLIYIATKLICGVLAIMLAFLITKKNSIVIKES</sequence>
<keyword evidence="1" id="KW-0812">Transmembrane</keyword>
<accession>A0ABD4RJZ7</accession>
<feature type="transmembrane region" description="Helical" evidence="1">
    <location>
        <begin position="71"/>
        <end position="90"/>
    </location>
</feature>
<organism evidence="2 3">
    <name type="scientific">Clostridium chauvoei</name>
    <dbReference type="NCBI Taxonomy" id="46867"/>
    <lineage>
        <taxon>Bacteria</taxon>
        <taxon>Bacillati</taxon>
        <taxon>Bacillota</taxon>
        <taxon>Clostridia</taxon>
        <taxon>Eubacteriales</taxon>
        <taxon>Clostridiaceae</taxon>
        <taxon>Clostridium</taxon>
    </lineage>
</organism>
<dbReference type="EMBL" id="JAIFTX010000031">
    <property type="protein sequence ID" value="MBX7291651.1"/>
    <property type="molecule type" value="Genomic_DNA"/>
</dbReference>
<name>A0ABD4RJZ7_9CLOT</name>
<evidence type="ECO:0000256" key="1">
    <source>
        <dbReference type="SAM" id="Phobius"/>
    </source>
</evidence>